<feature type="compositionally biased region" description="Polar residues" evidence="1">
    <location>
        <begin position="38"/>
        <end position="51"/>
    </location>
</feature>
<organism evidence="2 3">
    <name type="scientific">Hibiscus sabdariffa</name>
    <name type="common">roselle</name>
    <dbReference type="NCBI Taxonomy" id="183260"/>
    <lineage>
        <taxon>Eukaryota</taxon>
        <taxon>Viridiplantae</taxon>
        <taxon>Streptophyta</taxon>
        <taxon>Embryophyta</taxon>
        <taxon>Tracheophyta</taxon>
        <taxon>Spermatophyta</taxon>
        <taxon>Magnoliopsida</taxon>
        <taxon>eudicotyledons</taxon>
        <taxon>Gunneridae</taxon>
        <taxon>Pentapetalae</taxon>
        <taxon>rosids</taxon>
        <taxon>malvids</taxon>
        <taxon>Malvales</taxon>
        <taxon>Malvaceae</taxon>
        <taxon>Malvoideae</taxon>
        <taxon>Hibiscus</taxon>
    </lineage>
</organism>
<name>A0ABR2PN26_9ROSI</name>
<evidence type="ECO:0000313" key="3">
    <source>
        <dbReference type="Proteomes" id="UP001396334"/>
    </source>
</evidence>
<proteinExistence type="predicted"/>
<comment type="caution">
    <text evidence="2">The sequence shown here is derived from an EMBL/GenBank/DDBJ whole genome shotgun (WGS) entry which is preliminary data.</text>
</comment>
<sequence length="138" mass="15643">MPEFCYSCERIGPWLRAEVKGRKKYRSIQQGERIRTGPVTTEAESSKSMVKNNGIRIESPKGKSPIIMPISKEDSVSIKGKSKVINDSDNLISAGKKNGDIKTLSNNSLMKETDYQSDSCKKGQPLKWFSGERWYYRC</sequence>
<evidence type="ECO:0000313" key="2">
    <source>
        <dbReference type="EMBL" id="KAK8989732.1"/>
    </source>
</evidence>
<keyword evidence="3" id="KW-1185">Reference proteome</keyword>
<feature type="region of interest" description="Disordered" evidence="1">
    <location>
        <begin position="30"/>
        <end position="66"/>
    </location>
</feature>
<accession>A0ABR2PN26</accession>
<evidence type="ECO:0000256" key="1">
    <source>
        <dbReference type="SAM" id="MobiDB-lite"/>
    </source>
</evidence>
<dbReference type="EMBL" id="JBBPBN010000056">
    <property type="protein sequence ID" value="KAK8989732.1"/>
    <property type="molecule type" value="Genomic_DNA"/>
</dbReference>
<gene>
    <name evidence="2" type="ORF">V6N11_064149</name>
</gene>
<dbReference type="Proteomes" id="UP001396334">
    <property type="component" value="Unassembled WGS sequence"/>
</dbReference>
<protein>
    <submittedName>
        <fullName evidence="2">Uncharacterized protein</fullName>
    </submittedName>
</protein>
<reference evidence="2 3" key="1">
    <citation type="journal article" date="2024" name="G3 (Bethesda)">
        <title>Genome assembly of Hibiscus sabdariffa L. provides insights into metabolisms of medicinal natural products.</title>
        <authorList>
            <person name="Kim T."/>
        </authorList>
    </citation>
    <scope>NUCLEOTIDE SEQUENCE [LARGE SCALE GENOMIC DNA]</scope>
    <source>
        <strain evidence="2">TK-2024</strain>
        <tissue evidence="2">Old leaves</tissue>
    </source>
</reference>